<feature type="transmembrane region" description="Helical" evidence="6">
    <location>
        <begin position="171"/>
        <end position="193"/>
    </location>
</feature>
<dbReference type="InterPro" id="IPR011701">
    <property type="entry name" value="MFS"/>
</dbReference>
<keyword evidence="3 6" id="KW-0812">Transmembrane</keyword>
<evidence type="ECO:0000256" key="5">
    <source>
        <dbReference type="ARBA" id="ARBA00023136"/>
    </source>
</evidence>
<feature type="transmembrane region" description="Helical" evidence="6">
    <location>
        <begin position="85"/>
        <end position="108"/>
    </location>
</feature>
<dbReference type="GO" id="GO:0022857">
    <property type="term" value="F:transmembrane transporter activity"/>
    <property type="evidence" value="ECO:0007669"/>
    <property type="project" value="InterPro"/>
</dbReference>
<dbReference type="AlphaFoldDB" id="M5UIY7"/>
<dbReference type="EMBL" id="ANOH01000065">
    <property type="protein sequence ID" value="EMI57801.1"/>
    <property type="molecule type" value="Genomic_DNA"/>
</dbReference>
<gene>
    <name evidence="8" type="ORF">RSSM_00760</name>
</gene>
<feature type="transmembrane region" description="Helical" evidence="6">
    <location>
        <begin position="20"/>
        <end position="41"/>
    </location>
</feature>
<dbReference type="InterPro" id="IPR020846">
    <property type="entry name" value="MFS_dom"/>
</dbReference>
<evidence type="ECO:0000256" key="4">
    <source>
        <dbReference type="ARBA" id="ARBA00022989"/>
    </source>
</evidence>
<dbReference type="PROSITE" id="PS50850">
    <property type="entry name" value="MFS"/>
    <property type="match status" value="1"/>
</dbReference>
<comment type="caution">
    <text evidence="8">The sequence shown here is derived from an EMBL/GenBank/DDBJ whole genome shotgun (WGS) entry which is preliminary data.</text>
</comment>
<dbReference type="Pfam" id="PF07690">
    <property type="entry name" value="MFS_1"/>
    <property type="match status" value="1"/>
</dbReference>
<keyword evidence="2" id="KW-1003">Cell membrane</keyword>
<accession>M5UIY7</accession>
<feature type="transmembrane region" description="Helical" evidence="6">
    <location>
        <begin position="285"/>
        <end position="302"/>
    </location>
</feature>
<evidence type="ECO:0000313" key="9">
    <source>
        <dbReference type="Proteomes" id="UP000011885"/>
    </source>
</evidence>
<comment type="subcellular location">
    <subcellularLocation>
        <location evidence="1">Cell membrane</location>
        <topology evidence="1">Multi-pass membrane protein</topology>
    </subcellularLocation>
</comment>
<dbReference type="Proteomes" id="UP000011885">
    <property type="component" value="Unassembled WGS sequence"/>
</dbReference>
<dbReference type="InterPro" id="IPR050189">
    <property type="entry name" value="MFS_Efflux_Transporters"/>
</dbReference>
<sequence>MTQQRSDQPASSPLNEPLILFILAAVQFITIVDFMIVMPLGPQLMRTLEIGPPAFGLIVSSYTFAAGIAGLIASATVDRFSRRTAFLFLYSGFLLGTLFCGLSLNYFALVVSRVIAGAFGGIVGGISMAIIGDVFPDSRRGRATGVMMTGFAIASVAGVPMGLLVGTNFGWQMSFIALALLGLPVLAMAWFALPTLNGHSDENRPSTLTSLRTTFFHMNHLNAFFLIIALTMSGFFVFPFLSVYFVDNVGMTEQQLPLVYIAGGALTLVASPIVGRFADRYGKLLVFRCIAPISVVMLLVITQLPAGAILLTIATFGTLMVCNVGRMIPAMAMVTGSVLPKNRGAFLSANSSIQHIAGGAASYLGGLIVVQSSDGRLLHFETAGMIAAAFSVLSLWLAGRLRSAEQLEINAVDLSLAAAAEASADAGEILVASADPNQSGEMEACRV</sequence>
<evidence type="ECO:0000256" key="1">
    <source>
        <dbReference type="ARBA" id="ARBA00004651"/>
    </source>
</evidence>
<feature type="transmembrane region" description="Helical" evidence="6">
    <location>
        <begin position="53"/>
        <end position="73"/>
    </location>
</feature>
<dbReference type="Gene3D" id="1.20.1250.20">
    <property type="entry name" value="MFS general substrate transporter like domains"/>
    <property type="match status" value="1"/>
</dbReference>
<feature type="transmembrane region" description="Helical" evidence="6">
    <location>
        <begin position="114"/>
        <end position="134"/>
    </location>
</feature>
<keyword evidence="4 6" id="KW-1133">Transmembrane helix</keyword>
<feature type="transmembrane region" description="Helical" evidence="6">
    <location>
        <begin position="146"/>
        <end position="165"/>
    </location>
</feature>
<evidence type="ECO:0000259" key="7">
    <source>
        <dbReference type="PROSITE" id="PS50850"/>
    </source>
</evidence>
<dbReference type="OrthoDB" id="212436at2"/>
<keyword evidence="9" id="KW-1185">Reference proteome</keyword>
<feature type="transmembrane region" description="Helical" evidence="6">
    <location>
        <begin position="353"/>
        <end position="371"/>
    </location>
</feature>
<feature type="domain" description="Major facilitator superfamily (MFS) profile" evidence="7">
    <location>
        <begin position="19"/>
        <end position="406"/>
    </location>
</feature>
<dbReference type="SUPFAM" id="SSF103473">
    <property type="entry name" value="MFS general substrate transporter"/>
    <property type="match status" value="1"/>
</dbReference>
<dbReference type="PANTHER" id="PTHR43124">
    <property type="entry name" value="PURINE EFFLUX PUMP PBUE"/>
    <property type="match status" value="1"/>
</dbReference>
<evidence type="ECO:0000256" key="3">
    <source>
        <dbReference type="ARBA" id="ARBA00022692"/>
    </source>
</evidence>
<proteinExistence type="predicted"/>
<feature type="transmembrane region" description="Helical" evidence="6">
    <location>
        <begin position="221"/>
        <end position="246"/>
    </location>
</feature>
<keyword evidence="5 6" id="KW-0472">Membrane</keyword>
<feature type="transmembrane region" description="Helical" evidence="6">
    <location>
        <begin position="308"/>
        <end position="332"/>
    </location>
</feature>
<feature type="transmembrane region" description="Helical" evidence="6">
    <location>
        <begin position="258"/>
        <end position="278"/>
    </location>
</feature>
<reference evidence="8 9" key="1">
    <citation type="journal article" date="2013" name="Mar. Genomics">
        <title>Expression of sulfatases in Rhodopirellula baltica and the diversity of sulfatases in the genus Rhodopirellula.</title>
        <authorList>
            <person name="Wegner C.E."/>
            <person name="Richter-Heitmann T."/>
            <person name="Klindworth A."/>
            <person name="Klockow C."/>
            <person name="Richter M."/>
            <person name="Achstetter T."/>
            <person name="Glockner F.O."/>
            <person name="Harder J."/>
        </authorList>
    </citation>
    <scope>NUCLEOTIDE SEQUENCE [LARGE SCALE GENOMIC DNA]</scope>
    <source>
        <strain evidence="8 9">SM41</strain>
    </source>
</reference>
<dbReference type="RefSeq" id="WP_008674524.1">
    <property type="nucleotide sequence ID" value="NZ_ANOH01000065.1"/>
</dbReference>
<protein>
    <submittedName>
        <fullName evidence="8">Major facilitator transporter</fullName>
    </submittedName>
</protein>
<name>M5UIY7_9BACT</name>
<dbReference type="GO" id="GO:0005886">
    <property type="term" value="C:plasma membrane"/>
    <property type="evidence" value="ECO:0007669"/>
    <property type="project" value="UniProtKB-SubCell"/>
</dbReference>
<evidence type="ECO:0000256" key="2">
    <source>
        <dbReference type="ARBA" id="ARBA00022475"/>
    </source>
</evidence>
<organism evidence="8 9">
    <name type="scientific">Rhodopirellula sallentina SM41</name>
    <dbReference type="NCBI Taxonomy" id="1263870"/>
    <lineage>
        <taxon>Bacteria</taxon>
        <taxon>Pseudomonadati</taxon>
        <taxon>Planctomycetota</taxon>
        <taxon>Planctomycetia</taxon>
        <taxon>Pirellulales</taxon>
        <taxon>Pirellulaceae</taxon>
        <taxon>Rhodopirellula</taxon>
    </lineage>
</organism>
<evidence type="ECO:0000256" key="6">
    <source>
        <dbReference type="SAM" id="Phobius"/>
    </source>
</evidence>
<feature type="transmembrane region" description="Helical" evidence="6">
    <location>
        <begin position="377"/>
        <end position="398"/>
    </location>
</feature>
<dbReference type="CDD" id="cd17324">
    <property type="entry name" value="MFS_NepI_like"/>
    <property type="match status" value="1"/>
</dbReference>
<evidence type="ECO:0000313" key="8">
    <source>
        <dbReference type="EMBL" id="EMI57801.1"/>
    </source>
</evidence>
<dbReference type="PATRIC" id="fig|1263870.3.peg.829"/>
<dbReference type="PANTHER" id="PTHR43124:SF3">
    <property type="entry name" value="CHLORAMPHENICOL EFFLUX PUMP RV0191"/>
    <property type="match status" value="1"/>
</dbReference>
<dbReference type="InterPro" id="IPR036259">
    <property type="entry name" value="MFS_trans_sf"/>
</dbReference>